<dbReference type="EMBL" id="MCFG01000203">
    <property type="protein sequence ID" value="ORX78639.1"/>
    <property type="molecule type" value="Genomic_DNA"/>
</dbReference>
<organism evidence="2 3">
    <name type="scientific">Anaeromyces robustus</name>
    <dbReference type="NCBI Taxonomy" id="1754192"/>
    <lineage>
        <taxon>Eukaryota</taxon>
        <taxon>Fungi</taxon>
        <taxon>Fungi incertae sedis</taxon>
        <taxon>Chytridiomycota</taxon>
        <taxon>Chytridiomycota incertae sedis</taxon>
        <taxon>Neocallimastigomycetes</taxon>
        <taxon>Neocallimastigales</taxon>
        <taxon>Neocallimastigaceae</taxon>
        <taxon>Anaeromyces</taxon>
    </lineage>
</organism>
<comment type="caution">
    <text evidence="2">The sequence shown here is derived from an EMBL/GenBank/DDBJ whole genome shotgun (WGS) entry which is preliminary data.</text>
</comment>
<keyword evidence="1" id="KW-0472">Membrane</keyword>
<dbReference type="PROSITE" id="PS51257">
    <property type="entry name" value="PROKAR_LIPOPROTEIN"/>
    <property type="match status" value="1"/>
</dbReference>
<dbReference type="AlphaFoldDB" id="A0A1Y1WYI1"/>
<dbReference type="Proteomes" id="UP000193944">
    <property type="component" value="Unassembled WGS sequence"/>
</dbReference>
<evidence type="ECO:0000256" key="1">
    <source>
        <dbReference type="SAM" id="Phobius"/>
    </source>
</evidence>
<reference evidence="2 3" key="1">
    <citation type="submission" date="2016-08" db="EMBL/GenBank/DDBJ databases">
        <title>A Parts List for Fungal Cellulosomes Revealed by Comparative Genomics.</title>
        <authorList>
            <consortium name="DOE Joint Genome Institute"/>
            <person name="Haitjema C.H."/>
            <person name="Gilmore S.P."/>
            <person name="Henske J.K."/>
            <person name="Solomon K.V."/>
            <person name="De Groot R."/>
            <person name="Kuo A."/>
            <person name="Mondo S.J."/>
            <person name="Salamov A.A."/>
            <person name="Labutti K."/>
            <person name="Zhao Z."/>
            <person name="Chiniquy J."/>
            <person name="Barry K."/>
            <person name="Brewer H.M."/>
            <person name="Purvine S.O."/>
            <person name="Wright A.T."/>
            <person name="Boxma B."/>
            <person name="Van Alen T."/>
            <person name="Hackstein J.H."/>
            <person name="Baker S.E."/>
            <person name="Grigoriev I.V."/>
            <person name="O'Malley M.A."/>
        </authorList>
    </citation>
    <scope>NUCLEOTIDE SEQUENCE [LARGE SCALE GENOMIC DNA]</scope>
    <source>
        <strain evidence="2 3">S4</strain>
    </source>
</reference>
<sequence length="69" mass="8039">MSKYFCRASSDLGFYFWLVIFPSSLLSCVFGKTINYNEDENKLNLISISTTTENEIYSSRENVYSFILK</sequence>
<keyword evidence="1" id="KW-0812">Transmembrane</keyword>
<evidence type="ECO:0000313" key="2">
    <source>
        <dbReference type="EMBL" id="ORX78639.1"/>
    </source>
</evidence>
<proteinExistence type="predicted"/>
<feature type="transmembrane region" description="Helical" evidence="1">
    <location>
        <begin position="12"/>
        <end position="34"/>
    </location>
</feature>
<gene>
    <name evidence="2" type="ORF">BCR32DRAFT_282098</name>
</gene>
<evidence type="ECO:0000313" key="3">
    <source>
        <dbReference type="Proteomes" id="UP000193944"/>
    </source>
</evidence>
<reference evidence="2 3" key="2">
    <citation type="submission" date="2016-08" db="EMBL/GenBank/DDBJ databases">
        <title>Pervasive Adenine N6-methylation of Active Genes in Fungi.</title>
        <authorList>
            <consortium name="DOE Joint Genome Institute"/>
            <person name="Mondo S.J."/>
            <person name="Dannebaum R.O."/>
            <person name="Kuo R.C."/>
            <person name="Labutti K."/>
            <person name="Haridas S."/>
            <person name="Kuo A."/>
            <person name="Salamov A."/>
            <person name="Ahrendt S.R."/>
            <person name="Lipzen A."/>
            <person name="Sullivan W."/>
            <person name="Andreopoulos W.B."/>
            <person name="Clum A."/>
            <person name="Lindquist E."/>
            <person name="Daum C."/>
            <person name="Ramamoorthy G.K."/>
            <person name="Gryganskyi A."/>
            <person name="Culley D."/>
            <person name="Magnuson J.K."/>
            <person name="James T.Y."/>
            <person name="O'Malley M.A."/>
            <person name="Stajich J.E."/>
            <person name="Spatafora J.W."/>
            <person name="Visel A."/>
            <person name="Grigoriev I.V."/>
        </authorList>
    </citation>
    <scope>NUCLEOTIDE SEQUENCE [LARGE SCALE GENOMIC DNA]</scope>
    <source>
        <strain evidence="2 3">S4</strain>
    </source>
</reference>
<name>A0A1Y1WYI1_9FUNG</name>
<evidence type="ECO:0008006" key="4">
    <source>
        <dbReference type="Google" id="ProtNLM"/>
    </source>
</evidence>
<keyword evidence="1" id="KW-1133">Transmembrane helix</keyword>
<protein>
    <recommendedName>
        <fullName evidence="4">Lipoprotein</fullName>
    </recommendedName>
</protein>
<accession>A0A1Y1WYI1</accession>
<keyword evidence="3" id="KW-1185">Reference proteome</keyword>